<organism evidence="6 7">
    <name type="scientific">Rhodopseudomonas palustris (strain DX-1)</name>
    <dbReference type="NCBI Taxonomy" id="652103"/>
    <lineage>
        <taxon>Bacteria</taxon>
        <taxon>Pseudomonadati</taxon>
        <taxon>Pseudomonadota</taxon>
        <taxon>Alphaproteobacteria</taxon>
        <taxon>Hyphomicrobiales</taxon>
        <taxon>Nitrobacteraceae</taxon>
        <taxon>Rhodopseudomonas</taxon>
    </lineage>
</organism>
<gene>
    <name evidence="6" type="ordered locus">Rpdx1_0159</name>
</gene>
<proteinExistence type="inferred from homology"/>
<dbReference type="KEGG" id="rpx:Rpdx1_0159"/>
<dbReference type="HOGENOM" id="CLU_005391_5_3_5"/>
<evidence type="ECO:0000313" key="6">
    <source>
        <dbReference type="EMBL" id="ADU41803.1"/>
    </source>
</evidence>
<dbReference type="NCBIfam" id="TIGR01780">
    <property type="entry name" value="SSADH"/>
    <property type="match status" value="1"/>
</dbReference>
<dbReference type="PANTHER" id="PTHR43353">
    <property type="entry name" value="SUCCINATE-SEMIALDEHYDE DEHYDROGENASE, MITOCHONDRIAL"/>
    <property type="match status" value="1"/>
</dbReference>
<dbReference type="InterPro" id="IPR016160">
    <property type="entry name" value="Ald_DH_CS_CYS"/>
</dbReference>
<dbReference type="PROSITE" id="PS00687">
    <property type="entry name" value="ALDEHYDE_DEHYDR_GLU"/>
    <property type="match status" value="1"/>
</dbReference>
<feature type="active site" evidence="3">
    <location>
        <position position="269"/>
    </location>
</feature>
<dbReference type="PANTHER" id="PTHR43353:SF5">
    <property type="entry name" value="SUCCINATE-SEMIALDEHYDE DEHYDROGENASE, MITOCHONDRIAL"/>
    <property type="match status" value="1"/>
</dbReference>
<dbReference type="InterPro" id="IPR010102">
    <property type="entry name" value="Succ_semiAld_DH"/>
</dbReference>
<reference evidence="6" key="1">
    <citation type="submission" date="2010-12" db="EMBL/GenBank/DDBJ databases">
        <title>Complete sequence of Rhodopseudomonas palustris DX-1.</title>
        <authorList>
            <consortium name="US DOE Joint Genome Institute"/>
            <person name="Lucas S."/>
            <person name="Copeland A."/>
            <person name="Lapidus A."/>
            <person name="Cheng J.-F."/>
            <person name="Goodwin L."/>
            <person name="Pitluck S."/>
            <person name="Misra M."/>
            <person name="Chertkov O."/>
            <person name="Detter J.C."/>
            <person name="Han C."/>
            <person name="Tapia R."/>
            <person name="Land M."/>
            <person name="Hauser L."/>
            <person name="Kyrpides N."/>
            <person name="Ivanova N."/>
            <person name="Ovchinnikova G."/>
            <person name="Logan B."/>
            <person name="Oda Y."/>
            <person name="Harwood C."/>
            <person name="Woyke T."/>
        </authorList>
    </citation>
    <scope>NUCLEOTIDE SEQUENCE [LARGE SCALE GENOMIC DNA]</scope>
    <source>
        <strain evidence="6">DX-1</strain>
    </source>
</reference>
<dbReference type="Pfam" id="PF00171">
    <property type="entry name" value="Aldedh"/>
    <property type="match status" value="1"/>
</dbReference>
<evidence type="ECO:0000259" key="5">
    <source>
        <dbReference type="Pfam" id="PF00171"/>
    </source>
</evidence>
<evidence type="ECO:0000256" key="3">
    <source>
        <dbReference type="PROSITE-ProRule" id="PRU10007"/>
    </source>
</evidence>
<dbReference type="CDD" id="cd07103">
    <property type="entry name" value="ALDH_F5_SSADH_GabD"/>
    <property type="match status" value="1"/>
</dbReference>
<dbReference type="FunFam" id="3.40.605.10:FF:000005">
    <property type="entry name" value="Succinate-semialdehyde dehydrogenase I"/>
    <property type="match status" value="1"/>
</dbReference>
<dbReference type="InterPro" id="IPR050740">
    <property type="entry name" value="Aldehyde_DH_Superfamily"/>
</dbReference>
<dbReference type="Gene3D" id="3.40.605.10">
    <property type="entry name" value="Aldehyde Dehydrogenase, Chain A, domain 1"/>
    <property type="match status" value="1"/>
</dbReference>
<dbReference type="GO" id="GO:0009450">
    <property type="term" value="P:gamma-aminobutyric acid catabolic process"/>
    <property type="evidence" value="ECO:0007669"/>
    <property type="project" value="InterPro"/>
</dbReference>
<dbReference type="OrthoDB" id="9812625at2"/>
<dbReference type="GO" id="GO:0005829">
    <property type="term" value="C:cytosol"/>
    <property type="evidence" value="ECO:0007669"/>
    <property type="project" value="TreeGrafter"/>
</dbReference>
<name>E6VG79_RHOPX</name>
<protein>
    <submittedName>
        <fullName evidence="6">Succinic semialdehyde dehydrogenase</fullName>
    </submittedName>
</protein>
<dbReference type="InterPro" id="IPR016161">
    <property type="entry name" value="Ald_DH/histidinol_DH"/>
</dbReference>
<dbReference type="InterPro" id="IPR016162">
    <property type="entry name" value="Ald_DH_N"/>
</dbReference>
<dbReference type="BioCyc" id="RPAL652103:RPDX1_RS00805-MONOMER"/>
<dbReference type="eggNOG" id="COG1012">
    <property type="taxonomic scope" value="Bacteria"/>
</dbReference>
<feature type="domain" description="Aldehyde dehydrogenase" evidence="5">
    <location>
        <begin position="40"/>
        <end position="492"/>
    </location>
</feature>
<dbReference type="Gene3D" id="3.40.309.10">
    <property type="entry name" value="Aldehyde Dehydrogenase, Chain A, domain 2"/>
    <property type="match status" value="1"/>
</dbReference>
<evidence type="ECO:0000256" key="2">
    <source>
        <dbReference type="ARBA" id="ARBA00023002"/>
    </source>
</evidence>
<evidence type="ECO:0000256" key="4">
    <source>
        <dbReference type="RuleBase" id="RU003345"/>
    </source>
</evidence>
<dbReference type="InterPro" id="IPR029510">
    <property type="entry name" value="Ald_DH_CS_GLU"/>
</dbReference>
<comment type="similarity">
    <text evidence="1 4">Belongs to the aldehyde dehydrogenase family.</text>
</comment>
<dbReference type="STRING" id="652103.Rpdx1_0159"/>
<dbReference type="EMBL" id="CP002418">
    <property type="protein sequence ID" value="ADU41803.1"/>
    <property type="molecule type" value="Genomic_DNA"/>
</dbReference>
<dbReference type="AlphaFoldDB" id="E6VG79"/>
<dbReference type="GO" id="GO:0004777">
    <property type="term" value="F:succinate-semialdehyde dehydrogenase (NAD+) activity"/>
    <property type="evidence" value="ECO:0007669"/>
    <property type="project" value="TreeGrafter"/>
</dbReference>
<dbReference type="SUPFAM" id="SSF53720">
    <property type="entry name" value="ALDH-like"/>
    <property type="match status" value="1"/>
</dbReference>
<dbReference type="FunFam" id="3.40.309.10:FF:000004">
    <property type="entry name" value="Succinate-semialdehyde dehydrogenase I"/>
    <property type="match status" value="1"/>
</dbReference>
<keyword evidence="2 4" id="KW-0560">Oxidoreductase</keyword>
<accession>E6VG79</accession>
<evidence type="ECO:0000256" key="1">
    <source>
        <dbReference type="ARBA" id="ARBA00009986"/>
    </source>
</evidence>
<dbReference type="Proteomes" id="UP000001402">
    <property type="component" value="Chromosome"/>
</dbReference>
<dbReference type="PROSITE" id="PS00070">
    <property type="entry name" value="ALDEHYDE_DEHYDR_CYS"/>
    <property type="match status" value="1"/>
</dbReference>
<evidence type="ECO:0000313" key="7">
    <source>
        <dbReference type="Proteomes" id="UP000001402"/>
    </source>
</evidence>
<dbReference type="InterPro" id="IPR016163">
    <property type="entry name" value="Ald_DH_C"/>
</dbReference>
<sequence>MSPTAATRTADRAASLRDRLKDSSLLREQCFIDGAWSGTARIAVTNPASGQTIARVPHLGAAEATQAVEAAAQAFPAWAKLTAKQRSNILRKWFELIIANREDLALILTSEQGKPLTEALGEVDIGAAYVEFFAEEARRVYGETIPTQRPDARLIAIKQPIGVCGAITPWNFPSSMITRKVSPALAAGCTVVLKPAEETPLSAFALAALAEKAGVPKGVFNVLTGDAPEIGKVLCEHPAVRFVGFTGSTEVGKILYKQASVGVKKLGLELGGNAPFIVFDDADVDAAVEGAMVSKYRNMGQTCVCANRLYVQDGVYDAFVEKLAAKVKAMKVGDGTEQGVTQGPLINEAAVEKTERHIADALSNGAKVITGGKRHPLGGTFFEPTVLADVRPDALVAHEETFGPLAPVFRFKDEAEVIKLANNSPFGLASYFYARDLGRVWRVAEALESGMVGVNTGLITTEVAPFGGVKESGLGREGSHHGIEEYVEIKYVMMAGI</sequence>
<dbReference type="InterPro" id="IPR015590">
    <property type="entry name" value="Aldehyde_DH_dom"/>
</dbReference>